<dbReference type="SUPFAM" id="SSF46689">
    <property type="entry name" value="Homeodomain-like"/>
    <property type="match status" value="1"/>
</dbReference>
<dbReference type="RefSeq" id="WP_060931781.1">
    <property type="nucleotide sequence ID" value="NZ_KQ959840.1"/>
</dbReference>
<dbReference type="OrthoDB" id="9812993at2"/>
<sequence length="198" mass="22737">MKRDTDKLKENLILTGVEEIKQNGIDSISLRTVAKSCGVTHGTPYRHFESKENYLNTVLKHISTLLDGELIKDVDISQNAKEQLIQMGVNLINFAKKYPNFFEALFIKFPFKYMKFTDKTISDTSDFPGFSRFKEVVILLRKEEKFINSESESLLHFWSFISGLAIIAGSLVGNELDNETIKNTIRSMLEIYIKGERQ</sequence>
<dbReference type="Gene3D" id="1.10.357.10">
    <property type="entry name" value="Tetracycline Repressor, domain 2"/>
    <property type="match status" value="1"/>
</dbReference>
<proteinExistence type="predicted"/>
<dbReference type="PATRIC" id="fig|467210.3.peg.2125"/>
<evidence type="ECO:0000313" key="5">
    <source>
        <dbReference type="Proteomes" id="UP000070394"/>
    </source>
</evidence>
<dbReference type="STRING" id="467210.HMPREF1866_02147"/>
<gene>
    <name evidence="4" type="ORF">HMPREF1866_02147</name>
</gene>
<protein>
    <submittedName>
        <fullName evidence="4">Transcriptional regulator, TetR family</fullName>
    </submittedName>
</protein>
<feature type="DNA-binding region" description="H-T-H motif" evidence="2">
    <location>
        <begin position="29"/>
        <end position="48"/>
    </location>
</feature>
<keyword evidence="1 2" id="KW-0238">DNA-binding</keyword>
<dbReference type="Proteomes" id="UP000070394">
    <property type="component" value="Unassembled WGS sequence"/>
</dbReference>
<feature type="domain" description="HTH tetR-type" evidence="3">
    <location>
        <begin position="6"/>
        <end position="66"/>
    </location>
</feature>
<dbReference type="PROSITE" id="PS50977">
    <property type="entry name" value="HTH_TETR_2"/>
    <property type="match status" value="1"/>
</dbReference>
<dbReference type="InterPro" id="IPR001647">
    <property type="entry name" value="HTH_TetR"/>
</dbReference>
<accession>A0A133ZJJ4</accession>
<dbReference type="InterPro" id="IPR050624">
    <property type="entry name" value="HTH-type_Tx_Regulator"/>
</dbReference>
<evidence type="ECO:0000313" key="4">
    <source>
        <dbReference type="EMBL" id="KXB55607.1"/>
    </source>
</evidence>
<dbReference type="PANTHER" id="PTHR43479">
    <property type="entry name" value="ACREF/ENVCD OPERON REPRESSOR-RELATED"/>
    <property type="match status" value="1"/>
</dbReference>
<dbReference type="PANTHER" id="PTHR43479:SF20">
    <property type="entry name" value="HTH TETR-TYPE DOMAIN-CONTAINING PROTEIN"/>
    <property type="match status" value="1"/>
</dbReference>
<name>A0A133ZJJ4_9FIRM</name>
<comment type="caution">
    <text evidence="4">The sequence shown here is derived from an EMBL/GenBank/DDBJ whole genome shotgun (WGS) entry which is preliminary data.</text>
</comment>
<dbReference type="Pfam" id="PF00440">
    <property type="entry name" value="TetR_N"/>
    <property type="match status" value="1"/>
</dbReference>
<evidence type="ECO:0000256" key="2">
    <source>
        <dbReference type="PROSITE-ProRule" id="PRU00335"/>
    </source>
</evidence>
<evidence type="ECO:0000259" key="3">
    <source>
        <dbReference type="PROSITE" id="PS50977"/>
    </source>
</evidence>
<dbReference type="InterPro" id="IPR009057">
    <property type="entry name" value="Homeodomain-like_sf"/>
</dbReference>
<dbReference type="EMBL" id="LSDA01000111">
    <property type="protein sequence ID" value="KXB55607.1"/>
    <property type="molecule type" value="Genomic_DNA"/>
</dbReference>
<dbReference type="GO" id="GO:0003677">
    <property type="term" value="F:DNA binding"/>
    <property type="evidence" value="ECO:0007669"/>
    <property type="project" value="UniProtKB-UniRule"/>
</dbReference>
<evidence type="ECO:0000256" key="1">
    <source>
        <dbReference type="ARBA" id="ARBA00023125"/>
    </source>
</evidence>
<keyword evidence="5" id="KW-1185">Reference proteome</keyword>
<reference evidence="5" key="1">
    <citation type="submission" date="2016-01" db="EMBL/GenBank/DDBJ databases">
        <authorList>
            <person name="Mitreva M."/>
            <person name="Pepin K.H."/>
            <person name="Mihindukulasuriya K.A."/>
            <person name="Fulton R."/>
            <person name="Fronick C."/>
            <person name="O'Laughlin M."/>
            <person name="Miner T."/>
            <person name="Herter B."/>
            <person name="Rosa B.A."/>
            <person name="Cordes M."/>
            <person name="Tomlinson C."/>
            <person name="Wollam A."/>
            <person name="Palsikar V.B."/>
            <person name="Mardis E.R."/>
            <person name="Wilson R.K."/>
        </authorList>
    </citation>
    <scope>NUCLEOTIDE SEQUENCE [LARGE SCALE GENOMIC DNA]</scope>
    <source>
        <strain evidence="5">DNF00896</strain>
    </source>
</reference>
<organism evidence="4 5">
    <name type="scientific">Lachnoanaerobaculum saburreum</name>
    <dbReference type="NCBI Taxonomy" id="467210"/>
    <lineage>
        <taxon>Bacteria</taxon>
        <taxon>Bacillati</taxon>
        <taxon>Bacillota</taxon>
        <taxon>Clostridia</taxon>
        <taxon>Lachnospirales</taxon>
        <taxon>Lachnospiraceae</taxon>
        <taxon>Lachnoanaerobaculum</taxon>
    </lineage>
</organism>
<dbReference type="AlphaFoldDB" id="A0A133ZJJ4"/>